<feature type="compositionally biased region" description="Acidic residues" evidence="1">
    <location>
        <begin position="657"/>
        <end position="676"/>
    </location>
</feature>
<dbReference type="InterPro" id="IPR016197">
    <property type="entry name" value="Chromo-like_dom_sf"/>
</dbReference>
<evidence type="ECO:0000259" key="2">
    <source>
        <dbReference type="PROSITE" id="PS50013"/>
    </source>
</evidence>
<feature type="compositionally biased region" description="Polar residues" evidence="1">
    <location>
        <begin position="627"/>
        <end position="651"/>
    </location>
</feature>
<organism evidence="3 4">
    <name type="scientific">Marasmius tenuissimus</name>
    <dbReference type="NCBI Taxonomy" id="585030"/>
    <lineage>
        <taxon>Eukaryota</taxon>
        <taxon>Fungi</taxon>
        <taxon>Dikarya</taxon>
        <taxon>Basidiomycota</taxon>
        <taxon>Agaricomycotina</taxon>
        <taxon>Agaricomycetes</taxon>
        <taxon>Agaricomycetidae</taxon>
        <taxon>Agaricales</taxon>
        <taxon>Marasmiineae</taxon>
        <taxon>Marasmiaceae</taxon>
        <taxon>Marasmius</taxon>
    </lineage>
</organism>
<dbReference type="Gene3D" id="2.40.50.40">
    <property type="match status" value="1"/>
</dbReference>
<feature type="compositionally biased region" description="Polar residues" evidence="1">
    <location>
        <begin position="215"/>
        <end position="224"/>
    </location>
</feature>
<evidence type="ECO:0000256" key="1">
    <source>
        <dbReference type="SAM" id="MobiDB-lite"/>
    </source>
</evidence>
<dbReference type="Pfam" id="PF00385">
    <property type="entry name" value="Chromo"/>
    <property type="match status" value="1"/>
</dbReference>
<feature type="region of interest" description="Disordered" evidence="1">
    <location>
        <begin position="615"/>
        <end position="676"/>
    </location>
</feature>
<evidence type="ECO:0000313" key="4">
    <source>
        <dbReference type="Proteomes" id="UP001437256"/>
    </source>
</evidence>
<protein>
    <recommendedName>
        <fullName evidence="2">Chromo domain-containing protein</fullName>
    </recommendedName>
</protein>
<dbReference type="CDD" id="cd00024">
    <property type="entry name" value="CD_CSD"/>
    <property type="match status" value="1"/>
</dbReference>
<evidence type="ECO:0000313" key="3">
    <source>
        <dbReference type="EMBL" id="KAL0062889.1"/>
    </source>
</evidence>
<dbReference type="SUPFAM" id="SSF54160">
    <property type="entry name" value="Chromo domain-like"/>
    <property type="match status" value="1"/>
</dbReference>
<dbReference type="InterPro" id="IPR023780">
    <property type="entry name" value="Chromo_domain"/>
</dbReference>
<keyword evidence="4" id="KW-1185">Reference proteome</keyword>
<reference evidence="3 4" key="1">
    <citation type="submission" date="2024-05" db="EMBL/GenBank/DDBJ databases">
        <title>A draft genome resource for the thread blight pathogen Marasmius tenuissimus strain MS-2.</title>
        <authorList>
            <person name="Yulfo-Soto G.E."/>
            <person name="Baruah I.K."/>
            <person name="Amoako-Attah I."/>
            <person name="Bukari Y."/>
            <person name="Meinhardt L.W."/>
            <person name="Bailey B.A."/>
            <person name="Cohen S.P."/>
        </authorList>
    </citation>
    <scope>NUCLEOTIDE SEQUENCE [LARGE SCALE GENOMIC DNA]</scope>
    <source>
        <strain evidence="3 4">MS-2</strain>
    </source>
</reference>
<accession>A0ABR2ZPQ3</accession>
<feature type="region of interest" description="Disordered" evidence="1">
    <location>
        <begin position="207"/>
        <end position="228"/>
    </location>
</feature>
<dbReference type="InterPro" id="IPR000953">
    <property type="entry name" value="Chromo/chromo_shadow_dom"/>
</dbReference>
<gene>
    <name evidence="3" type="ORF">AAF712_010210</name>
</gene>
<dbReference type="EMBL" id="JBBXMP010000093">
    <property type="protein sequence ID" value="KAL0062889.1"/>
    <property type="molecule type" value="Genomic_DNA"/>
</dbReference>
<name>A0ABR2ZPQ3_9AGAR</name>
<dbReference type="PROSITE" id="PS50013">
    <property type="entry name" value="CHROMO_2"/>
    <property type="match status" value="1"/>
</dbReference>
<dbReference type="Proteomes" id="UP001437256">
    <property type="component" value="Unassembled WGS sequence"/>
</dbReference>
<feature type="domain" description="Chromo" evidence="2">
    <location>
        <begin position="689"/>
        <end position="748"/>
    </location>
</feature>
<proteinExistence type="predicted"/>
<sequence length="1521" mass="171767">MRQIHGNGDWSPEHIATIPNTPLETQFTTYNTSVPPLTPLPASVAPATIEPNPIHVEPPSGYNYPKGNVFHRREDNRYRARCVYTMSYDPPLDGLAEVDFLRRVILPPDSYPKDEDYDSTICSYRTKPIQGLTALIPGVPICVELNGKEDESVTVAALFDLESLKRYPEYDAVHECAMKLWDITWGKDGLKPAYTLPFYRNMRSGAGKVERPHDGSSSQASTRLEGNGRGFGVPASQIDILGASETRLSFLTVLSDIYRLLAPLALSKEEYLVTTFRAVDLNVYSFGGLHPTGLTSVQKNTSSGDEGGDLMKFIGAIQGAFHVDFHDDCCRWTMLVVMIKLPPGSDPGAFILARFGLYAKFKLMPDGRCIFFLFFKGNDLHSGVAPTVHPSVREAALAELAEHINKAKPVNRVVYVCYPSQDLCRREVPMMTYPKEFNSSGPTTNFHWYVSQGSPALGTKRDCDIRLRWDTAMDSWNKAILRGEKPSLPPTTVSLEEMNPHGEKVYVEHFYPNPTFPFLEHGVLSRNPLDHPEFFGLWRGRWKYHEVILDRYYLSMTKYQYRFGQEQARVEYERNKADGAYVMTNLASSTVAGEMSTSGARNAIRVVLPSSYAAVRRGARPKRQISKDATPQLPSKQPRTQEHLSTSSSPEVQLMDTDSEASDEDMDVDEDEDEDTVVDMEDELTVPYYELGLIVDCKVEDNVRYYKVRWSGFTCESDTWQRDSQLSRGHDLIQDYWSRKHYVPPTEKDKRLAYIALQRLFDRTEELTKEVETLSAFNPSAGLSSVQDLSAIVRSGHLLRQVSIQLENSEDFAEGINTHVLPVLPTVVGTIGPATNLLSIHQIGQFALNQAVGRAYLFIYSWFTDYGPYFTKVLLSSAAADTLHTSFPAFAPLVSQLLTSARHLEKALQEGGRQQNFKKLKDEGSPLVIVTFSVEVLNPFLSNCTSPLTLQFPSLNVDSQVPLIEWLEEPLLDFLSEHLMLARAQPIISAQSTGVPTSTEIRKAEWVIRGALAEALVDTFDSDSILGLDDVHSALKHPNSCFEQPGRREHARTLFNRIRKTPDVASKDVRNWLRQQPSLPQIQDKSQKLASVVHALVERLTNLSIKGTRRSASRKKKAKEVDFVGTTVAPETPFAQLIPYEERPNFAFLSFMLREVLAFVRNKNSHLTYLRRILVCQHLATGTGKKSLNPDHYSPIRFSCHFQRLIAQSLSDASHHLTSEYGLSNILLRFATGQGYRTRTFLERSLSRWFTSAHDAMSVFEAARSDDTPYSDGRCWGQFSRQLELREPFEDRLTPLFSFEVCDAWRAYWGNWQDTDHRTIPTASLPQYKDVFALLDRLKIIGFGAGSVTRMQLANYFAIEGLCQPPSAEAMAEITAANNKGALQGLLILGFNVRNSSKCYSFTFYEKFVTPVSSEFEAINIAFRCVYDFLDAYLSDADKETLGFDAIFVEHLLCKVTRWHNMLTRANLLKEIDGLLLEAKRDKEHWRDRGFPLPLVADRKELSGLVDITRQRIRTVPYKSS</sequence>
<comment type="caution">
    <text evidence="3">The sequence shown here is derived from an EMBL/GenBank/DDBJ whole genome shotgun (WGS) entry which is preliminary data.</text>
</comment>